<evidence type="ECO:0000256" key="6">
    <source>
        <dbReference type="PIRNR" id="PIRNR006223"/>
    </source>
</evidence>
<dbReference type="PANTHER" id="PTHR37010:SF1">
    <property type="entry name" value="SULFURTRANSFERASE TUSE"/>
    <property type="match status" value="1"/>
</dbReference>
<dbReference type="KEGG" id="pck:BMSBPS_0338"/>
<evidence type="ECO:0000313" key="7">
    <source>
        <dbReference type="EMBL" id="BAO00674.1"/>
    </source>
</evidence>
<sequence length="109" mass="12731">MISGDKEIFFDTEGYLKNSADWTETVAQFIAETQENMLISEAHWEIIYFIREFYEKFNTSPTVRMLVKYLEKKHGQEKGSSKYLFRLFPKGPAKQAVKIAGLPRTVRCL</sequence>
<dbReference type="SUPFAM" id="SSF69721">
    <property type="entry name" value="DsrC, the gamma subunit of dissimilatory sulfite reductase"/>
    <property type="match status" value="1"/>
</dbReference>
<accession>U3U8J7</accession>
<dbReference type="KEGG" id="hhs:HHS_07040"/>
<dbReference type="InterPro" id="IPR007453">
    <property type="entry name" value="DsrC/TusE"/>
</dbReference>
<evidence type="ECO:0000313" key="8">
    <source>
        <dbReference type="Proteomes" id="UP000016900"/>
    </source>
</evidence>
<dbReference type="InterPro" id="IPR025526">
    <property type="entry name" value="DsrC-like_dom_sf"/>
</dbReference>
<gene>
    <name evidence="7" type="primary">yccK</name>
    <name evidence="7" type="ORF">HHS_07040</name>
</gene>
<dbReference type="Gene3D" id="3.30.1420.10">
    <property type="match status" value="1"/>
</dbReference>
<evidence type="ECO:0000256" key="5">
    <source>
        <dbReference type="ARBA" id="ARBA00025918"/>
    </source>
</evidence>
<dbReference type="AlphaFoldDB" id="U3U8J7"/>
<dbReference type="Gene3D" id="1.10.10.370">
    <property type="entry name" value="DsrC-like protein, C-terminal domain"/>
    <property type="match status" value="1"/>
</dbReference>
<dbReference type="STRING" id="1235990.BMSBPS_0338"/>
<evidence type="ECO:0000256" key="2">
    <source>
        <dbReference type="ARBA" id="ARBA00022490"/>
    </source>
</evidence>
<dbReference type="EMBL" id="AP012554">
    <property type="protein sequence ID" value="BAO00674.1"/>
    <property type="molecule type" value="Genomic_DNA"/>
</dbReference>
<dbReference type="RefSeq" id="WP_022564693.1">
    <property type="nucleotide sequence ID" value="NZ_CP010907.1"/>
</dbReference>
<comment type="function">
    <text evidence="4">Part of a sulfur-relay system required for 2-thiolation of 5-methylaminomethyl-2-thiouridine (mnm(5)s(2)U) at tRNA wobble positions. Could accept sulfur from TusD.</text>
</comment>
<organism evidence="7 8">
    <name type="scientific">Candidatus Pantoea carbekii</name>
    <dbReference type="NCBI Taxonomy" id="1235990"/>
    <lineage>
        <taxon>Bacteria</taxon>
        <taxon>Pseudomonadati</taxon>
        <taxon>Pseudomonadota</taxon>
        <taxon>Gammaproteobacteria</taxon>
        <taxon>Enterobacterales</taxon>
        <taxon>Erwiniaceae</taxon>
        <taxon>Pantoea</taxon>
    </lineage>
</organism>
<dbReference type="Proteomes" id="UP000016900">
    <property type="component" value="Chromosome"/>
</dbReference>
<dbReference type="InterPro" id="IPR043163">
    <property type="entry name" value="DsrC-like_N"/>
</dbReference>
<comment type="similarity">
    <text evidence="6">Belongs to the dsrC/tusE family.</text>
</comment>
<dbReference type="OrthoDB" id="9786347at2"/>
<dbReference type="PIRSF" id="PIRSF006223">
    <property type="entry name" value="DsrC_TusE"/>
    <property type="match status" value="1"/>
</dbReference>
<dbReference type="GO" id="GO:0002143">
    <property type="term" value="P:tRNA wobble position uridine thiolation"/>
    <property type="evidence" value="ECO:0007669"/>
    <property type="project" value="TreeGrafter"/>
</dbReference>
<dbReference type="eggNOG" id="COG2920">
    <property type="taxonomic scope" value="Bacteria"/>
</dbReference>
<dbReference type="Pfam" id="PF04358">
    <property type="entry name" value="DsrC"/>
    <property type="match status" value="1"/>
</dbReference>
<dbReference type="NCBIfam" id="TIGR03342">
    <property type="entry name" value="dsrC_tusE_dsvC"/>
    <property type="match status" value="1"/>
</dbReference>
<dbReference type="GO" id="GO:0016740">
    <property type="term" value="F:transferase activity"/>
    <property type="evidence" value="ECO:0007669"/>
    <property type="project" value="UniProtKB-KW"/>
</dbReference>
<evidence type="ECO:0000256" key="4">
    <source>
        <dbReference type="ARBA" id="ARBA00025277"/>
    </source>
</evidence>
<proteinExistence type="inferred from homology"/>
<dbReference type="GO" id="GO:0005737">
    <property type="term" value="C:cytoplasm"/>
    <property type="evidence" value="ECO:0007669"/>
    <property type="project" value="UniProtKB-SubCell"/>
</dbReference>
<dbReference type="InterPro" id="IPR042072">
    <property type="entry name" value="DsrC-like_C"/>
</dbReference>
<dbReference type="GO" id="GO:0097163">
    <property type="term" value="F:sulfur carrier activity"/>
    <property type="evidence" value="ECO:0007669"/>
    <property type="project" value="TreeGrafter"/>
</dbReference>
<dbReference type="FunFam" id="1.10.10.370:FF:000001">
    <property type="entry name" value="Sulfurtransferase"/>
    <property type="match status" value="1"/>
</dbReference>
<protein>
    <recommendedName>
        <fullName evidence="6">Sulfurtransferase</fullName>
        <ecNumber evidence="6">2.8.1.-</ecNumber>
    </recommendedName>
</protein>
<comment type="subunit">
    <text evidence="5">Interacts with the TusBCD complex. Interacts with MnmA.</text>
</comment>
<keyword evidence="3 6" id="KW-0808">Transferase</keyword>
<comment type="subcellular location">
    <subcellularLocation>
        <location evidence="1">Cytoplasm</location>
    </subcellularLocation>
</comment>
<keyword evidence="8" id="KW-1185">Reference proteome</keyword>
<keyword evidence="2" id="KW-0963">Cytoplasm</keyword>
<name>U3U8J7_9GAMM</name>
<reference evidence="7 8" key="1">
    <citation type="submission" date="2012-10" db="EMBL/GenBank/DDBJ databases">
        <title>Genome sequence of the symbiont of the pentatomidae stink bug Halyomorpha halys.</title>
        <authorList>
            <person name="Kobayashi H."/>
            <person name="Fujii-Muramatsu R."/>
            <person name="Takeishi K."/>
            <person name="Noda H."/>
        </authorList>
    </citation>
    <scope>NUCLEOTIDE SEQUENCE [LARGE SCALE GENOMIC DNA]</scope>
</reference>
<dbReference type="PANTHER" id="PTHR37010">
    <property type="entry name" value="SULFURTRANSFERASE TUSE"/>
    <property type="match status" value="1"/>
</dbReference>
<dbReference type="PATRIC" id="fig|1235990.3.peg.700"/>
<dbReference type="EC" id="2.8.1.-" evidence="6"/>
<evidence type="ECO:0000256" key="1">
    <source>
        <dbReference type="ARBA" id="ARBA00004496"/>
    </source>
</evidence>
<evidence type="ECO:0000256" key="3">
    <source>
        <dbReference type="ARBA" id="ARBA00022679"/>
    </source>
</evidence>